<dbReference type="OrthoDB" id="5294075at2"/>
<dbReference type="InterPro" id="IPR051685">
    <property type="entry name" value="Ycf3/AcsC/BcsC/TPR_MFPF"/>
</dbReference>
<keyword evidence="7" id="KW-1185">Reference proteome</keyword>
<dbReference type="PANTHER" id="PTHR44943">
    <property type="entry name" value="CELLULOSE SYNTHASE OPERON PROTEIN C"/>
    <property type="match status" value="1"/>
</dbReference>
<feature type="domain" description="Cds6 C-terminal" evidence="5">
    <location>
        <begin position="238"/>
        <end position="341"/>
    </location>
</feature>
<feature type="repeat" description="TPR" evidence="3">
    <location>
        <begin position="92"/>
        <end position="125"/>
    </location>
</feature>
<evidence type="ECO:0000256" key="4">
    <source>
        <dbReference type="SAM" id="SignalP"/>
    </source>
</evidence>
<dbReference type="eggNOG" id="COG0457">
    <property type="taxonomic scope" value="Bacteria"/>
</dbReference>
<dbReference type="InterPro" id="IPR032710">
    <property type="entry name" value="NTF2-like_dom_sf"/>
</dbReference>
<dbReference type="SUPFAM" id="SSF54427">
    <property type="entry name" value="NTF2-like"/>
    <property type="match status" value="1"/>
</dbReference>
<dbReference type="SMART" id="SM00028">
    <property type="entry name" value="TPR"/>
    <property type="match status" value="3"/>
</dbReference>
<dbReference type="Proteomes" id="UP000001625">
    <property type="component" value="Chromosome"/>
</dbReference>
<dbReference type="STRING" id="580332.Slit_0672"/>
<evidence type="ECO:0000313" key="7">
    <source>
        <dbReference type="Proteomes" id="UP000001625"/>
    </source>
</evidence>
<keyword evidence="1" id="KW-0677">Repeat</keyword>
<dbReference type="InterPro" id="IPR056203">
    <property type="entry name" value="Cds6_C"/>
</dbReference>
<dbReference type="SUPFAM" id="SSF48452">
    <property type="entry name" value="TPR-like"/>
    <property type="match status" value="1"/>
</dbReference>
<dbReference type="KEGG" id="slt:Slit_0672"/>
<name>D5CNJ9_SIDLE</name>
<sequence length="345" mass="37468" precursor="true">MNMLKLFSSAAALGILLALTIPAQADDLQDANKLFKQGEHAQAMEKVNAYLATKPKDAQARFLKGLIFAEQGNTTDAITVFNNLTQDYPELPEPYNNLAVLYAGQGQYEKAKEELEMAIRTNPSYATAHENLGDIYAKMASQAYDRALQLEKSNTNSNTKTKLALIHELFGKNTRTAGKPTNTAMAEIAPPATTPAVPAVTPPAASTVAAVTPAAKPAEPPKPAVAVTAPSADPSAEVLKSTKEWAAAWSAKNSRKYLAFYAKEFKVPGGSRKAWEAQRKARIAAPKSIRVEIHDPKVKVADAKHASITFRQTYHATRLNVVSIKTIDWLNVDGQWLIAEERSGR</sequence>
<dbReference type="InterPro" id="IPR019734">
    <property type="entry name" value="TPR_rpt"/>
</dbReference>
<evidence type="ECO:0000259" key="5">
    <source>
        <dbReference type="Pfam" id="PF24125"/>
    </source>
</evidence>
<evidence type="ECO:0000256" key="1">
    <source>
        <dbReference type="ARBA" id="ARBA00022737"/>
    </source>
</evidence>
<dbReference type="InterPro" id="IPR011990">
    <property type="entry name" value="TPR-like_helical_dom_sf"/>
</dbReference>
<feature type="signal peptide" evidence="4">
    <location>
        <begin position="1"/>
        <end position="25"/>
    </location>
</feature>
<reference evidence="6 7" key="1">
    <citation type="submission" date="2010-03" db="EMBL/GenBank/DDBJ databases">
        <title>Complete sequence of Sideroxydans lithotrophicus ES-1.</title>
        <authorList>
            <consortium name="US DOE Joint Genome Institute"/>
            <person name="Lucas S."/>
            <person name="Copeland A."/>
            <person name="Lapidus A."/>
            <person name="Cheng J.-F."/>
            <person name="Bruce D."/>
            <person name="Goodwin L."/>
            <person name="Pitluck S."/>
            <person name="Munk A.C."/>
            <person name="Detter J.C."/>
            <person name="Han C."/>
            <person name="Tapia R."/>
            <person name="Larimer F."/>
            <person name="Land M."/>
            <person name="Hauser L."/>
            <person name="Kyrpides N."/>
            <person name="Ivanova N."/>
            <person name="Emerson D."/>
            <person name="Woyke T."/>
        </authorList>
    </citation>
    <scope>NUCLEOTIDE SEQUENCE [LARGE SCALE GENOMIC DNA]</scope>
    <source>
        <strain evidence="6 7">ES-1</strain>
    </source>
</reference>
<dbReference type="Pfam" id="PF13432">
    <property type="entry name" value="TPR_16"/>
    <property type="match status" value="1"/>
</dbReference>
<gene>
    <name evidence="6" type="ordered locus">Slit_0672</name>
</gene>
<dbReference type="Gene3D" id="1.25.40.10">
    <property type="entry name" value="Tetratricopeptide repeat domain"/>
    <property type="match status" value="1"/>
</dbReference>
<keyword evidence="4" id="KW-0732">Signal</keyword>
<dbReference type="Pfam" id="PF13414">
    <property type="entry name" value="TPR_11"/>
    <property type="match status" value="1"/>
</dbReference>
<dbReference type="HOGENOM" id="CLU_037727_0_0_4"/>
<dbReference type="EMBL" id="CP001965">
    <property type="protein sequence ID" value="ADE10912.1"/>
    <property type="molecule type" value="Genomic_DNA"/>
</dbReference>
<proteinExistence type="predicted"/>
<protein>
    <submittedName>
        <fullName evidence="6">TPR repeat-containing protein</fullName>
    </submittedName>
</protein>
<dbReference type="Pfam" id="PF24125">
    <property type="entry name" value="Cds6_C"/>
    <property type="match status" value="1"/>
</dbReference>
<evidence type="ECO:0000313" key="6">
    <source>
        <dbReference type="EMBL" id="ADE10912.1"/>
    </source>
</evidence>
<keyword evidence="2 3" id="KW-0802">TPR repeat</keyword>
<dbReference type="PROSITE" id="PS50005">
    <property type="entry name" value="TPR"/>
    <property type="match status" value="1"/>
</dbReference>
<dbReference type="PANTHER" id="PTHR44943:SF8">
    <property type="entry name" value="TPR REPEAT-CONTAINING PROTEIN MJ0263"/>
    <property type="match status" value="1"/>
</dbReference>
<feature type="chain" id="PRO_5005342887" evidence="4">
    <location>
        <begin position="26"/>
        <end position="345"/>
    </location>
</feature>
<accession>D5CNJ9</accession>
<evidence type="ECO:0000256" key="3">
    <source>
        <dbReference type="PROSITE-ProRule" id="PRU00339"/>
    </source>
</evidence>
<dbReference type="Gene3D" id="3.10.450.50">
    <property type="match status" value="1"/>
</dbReference>
<organism evidence="6 7">
    <name type="scientific">Sideroxydans lithotrophicus (strain ES-1)</name>
    <dbReference type="NCBI Taxonomy" id="580332"/>
    <lineage>
        <taxon>Bacteria</taxon>
        <taxon>Pseudomonadati</taxon>
        <taxon>Pseudomonadota</taxon>
        <taxon>Betaproteobacteria</taxon>
        <taxon>Nitrosomonadales</taxon>
        <taxon>Gallionellaceae</taxon>
        <taxon>Sideroxydans</taxon>
    </lineage>
</organism>
<evidence type="ECO:0000256" key="2">
    <source>
        <dbReference type="ARBA" id="ARBA00022803"/>
    </source>
</evidence>
<dbReference type="AlphaFoldDB" id="D5CNJ9"/>